<dbReference type="InterPro" id="IPR017296">
    <property type="entry name" value="Peptidase_S8A_SAM-P45"/>
</dbReference>
<evidence type="ECO:0000313" key="9">
    <source>
        <dbReference type="EMBL" id="MFC7221226.1"/>
    </source>
</evidence>
<dbReference type="InterPro" id="IPR050131">
    <property type="entry name" value="Peptidase_S8_subtilisin-like"/>
</dbReference>
<dbReference type="PROSITE" id="PS00138">
    <property type="entry name" value="SUBTILASE_SER"/>
    <property type="match status" value="1"/>
</dbReference>
<name>A0ABW2GQA5_9ACTN</name>
<feature type="signal peptide" evidence="7">
    <location>
        <begin position="1"/>
        <end position="27"/>
    </location>
</feature>
<dbReference type="PRINTS" id="PR00723">
    <property type="entry name" value="SUBTILISIN"/>
</dbReference>
<evidence type="ECO:0000256" key="6">
    <source>
        <dbReference type="RuleBase" id="RU003355"/>
    </source>
</evidence>
<evidence type="ECO:0000259" key="8">
    <source>
        <dbReference type="Pfam" id="PF00082"/>
    </source>
</evidence>
<sequence length="1268" mass="134377">MRYPRLRPVAFLAAGALLTALAPATHAAAAPTAAPRPAAPATRTSTVTLVTGDKVRLERFPDGRQAVTVEPRTKDAEDAEGGYEQLEIDGDLYVVPRDALPYIGAGSLDRQLFNITGLVEQGYDDARAKSIPLIARYRSEVRLNSAEEPAGSEAVRTLDSLRGRALKADKRQAHRFWADVDTATAPGAKAPGAPKAPRLGAGIDHLWLDARIRPTLDRSTAQIGAPQAWQAGYDGTGVSVAVLDTGVDATHPDLAGRITEARNFTDSPTTGDAFGHGTHVAATVAGSGAGSKGLRKGVAPGAKLLVGKVLGDDGFGSVSSVLDGMEWAASSGADVVNMSLGSDEPTDGTDPLSLALDELTETTGTLFVVSAGNSGPGEYTVGTPGAADKALTVGAVDREERLADFSSRGPRPDEAAKPDITAPGVDIVAARAAGTSMGEVVDDLYTASSGTSMAAPHVAGAAAILAAQHPDWQAGELKDALISTSRTAPDQTVYEQGGGRVDVARAVAQPLHATGTLSLGSALTPDSGPQSAQVTYTNTGDTALTVNLTADLRDGAGRPAPADALRLPGGTTLTVPAHGQARIDVVLDAKALPTGRYGGALTATAGDGGTAHTTLAAAKEGRKHTLTVSAVDRAGQPAWVTPLVLFGADSRYDTFGDLVPGRPFTVQVPEGSYFLQGTISDRVENGSVQSVVVNPDLTVDRDTHVVLDARKAVQVRIETPREAVQEAVVSFFTHRAVGNRSFATGHMDFGADARRLYVTPTKAVTDGTFEFDSRWQLTAPQLTARALRAGRAIDLECGLLDNSPLLDGRRSQRLVHAGAGRPEDYAALRARGVDVRGAAVLVDDSETSYDELAVAAADAGAATAILSSWEGSPAWTHWTPHGERQPLTTVLIRYDIAQRLLGALRAGPATVELNGIPHSPYLYDVMQVSRQRVPERVVHRVTAANTATVTSRYHDTGGIPYATEQRFGWRPWMDAAINQYQRHVATGTTRTEYVSADDTLWNHRVHHRLTWNQDSPLSGGMLQPARTYRPGERLTESWFAPVVRPAIPTGVKGLTSHRTQEQLVVRIPEFADAAPGHYSFPDVGDMDDTPADEVRATLHRDGKPLAETSGTWGEFPAGGDGGRYRLDLTTARTTPEWTLSTKTRTTWSFTAPRPPAGQTPLLPLLQLDYDVPTDLTGTAPAARTLDFKVKARHQDGLTTPKPAGMEVSVSYDDGAHWTTATTTPQGDGTYRVQAKRPTGTHYVSLRVRAWDDRGNKVTQEITRAYALN</sequence>
<feature type="active site" description="Charge relay system" evidence="5">
    <location>
        <position position="452"/>
    </location>
</feature>
<keyword evidence="4 5" id="KW-0720">Serine protease</keyword>
<evidence type="ECO:0000256" key="2">
    <source>
        <dbReference type="ARBA" id="ARBA00022670"/>
    </source>
</evidence>
<evidence type="ECO:0000256" key="5">
    <source>
        <dbReference type="PROSITE-ProRule" id="PRU01240"/>
    </source>
</evidence>
<evidence type="ECO:0000256" key="7">
    <source>
        <dbReference type="SAM" id="SignalP"/>
    </source>
</evidence>
<dbReference type="PIRSF" id="PIRSF037852">
    <property type="entry name" value="Subtilisin_rel_SAV5721"/>
    <property type="match status" value="1"/>
</dbReference>
<feature type="active site" description="Charge relay system" evidence="5">
    <location>
        <position position="276"/>
    </location>
</feature>
<feature type="domain" description="Peptidase S8/S53" evidence="8">
    <location>
        <begin position="235"/>
        <end position="493"/>
    </location>
</feature>
<proteinExistence type="inferred from homology"/>
<dbReference type="Pfam" id="PF00082">
    <property type="entry name" value="Peptidase_S8"/>
    <property type="match status" value="1"/>
</dbReference>
<feature type="active site" description="Charge relay system" evidence="5">
    <location>
        <position position="244"/>
    </location>
</feature>
<gene>
    <name evidence="9" type="ORF">ACFQLX_24130</name>
</gene>
<keyword evidence="3 5" id="KW-0378">Hydrolase</keyword>
<comment type="caution">
    <text evidence="9">The sequence shown here is derived from an EMBL/GenBank/DDBJ whole genome shotgun (WGS) entry which is preliminary data.</text>
</comment>
<dbReference type="InterPro" id="IPR036852">
    <property type="entry name" value="Peptidase_S8/S53_dom_sf"/>
</dbReference>
<dbReference type="Gene3D" id="3.50.30.30">
    <property type="match status" value="1"/>
</dbReference>
<dbReference type="InterPro" id="IPR023828">
    <property type="entry name" value="Peptidase_S8_Ser-AS"/>
</dbReference>
<dbReference type="PROSITE" id="PS51892">
    <property type="entry name" value="SUBTILASE"/>
    <property type="match status" value="1"/>
</dbReference>
<evidence type="ECO:0000256" key="3">
    <source>
        <dbReference type="ARBA" id="ARBA00022801"/>
    </source>
</evidence>
<evidence type="ECO:0000256" key="1">
    <source>
        <dbReference type="ARBA" id="ARBA00011073"/>
    </source>
</evidence>
<organism evidence="9 10">
    <name type="scientific">Streptomyces polyrhachis</name>
    <dbReference type="NCBI Taxonomy" id="1282885"/>
    <lineage>
        <taxon>Bacteria</taxon>
        <taxon>Bacillati</taxon>
        <taxon>Actinomycetota</taxon>
        <taxon>Actinomycetes</taxon>
        <taxon>Kitasatosporales</taxon>
        <taxon>Streptomycetaceae</taxon>
        <taxon>Streptomyces</taxon>
    </lineage>
</organism>
<comment type="similarity">
    <text evidence="1 5 6">Belongs to the peptidase S8 family.</text>
</comment>
<dbReference type="SUPFAM" id="SSF52743">
    <property type="entry name" value="Subtilisin-like"/>
    <property type="match status" value="1"/>
</dbReference>
<accession>A0ABW2GQA5</accession>
<keyword evidence="10" id="KW-1185">Reference proteome</keyword>
<evidence type="ECO:0000256" key="4">
    <source>
        <dbReference type="ARBA" id="ARBA00022825"/>
    </source>
</evidence>
<dbReference type="Gene3D" id="3.40.50.200">
    <property type="entry name" value="Peptidase S8/S53 domain"/>
    <property type="match status" value="1"/>
</dbReference>
<dbReference type="Proteomes" id="UP001596413">
    <property type="component" value="Unassembled WGS sequence"/>
</dbReference>
<protein>
    <submittedName>
        <fullName evidence="9">S8 family serine peptidase</fullName>
    </submittedName>
</protein>
<dbReference type="SUPFAM" id="SSF52025">
    <property type="entry name" value="PA domain"/>
    <property type="match status" value="1"/>
</dbReference>
<reference evidence="10" key="1">
    <citation type="journal article" date="2019" name="Int. J. Syst. Evol. Microbiol.">
        <title>The Global Catalogue of Microorganisms (GCM) 10K type strain sequencing project: providing services to taxonomists for standard genome sequencing and annotation.</title>
        <authorList>
            <consortium name="The Broad Institute Genomics Platform"/>
            <consortium name="The Broad Institute Genome Sequencing Center for Infectious Disease"/>
            <person name="Wu L."/>
            <person name="Ma J."/>
        </authorList>
    </citation>
    <scope>NUCLEOTIDE SEQUENCE [LARGE SCALE GENOMIC DNA]</scope>
    <source>
        <strain evidence="10">CGMCC 1.13681</strain>
    </source>
</reference>
<dbReference type="RefSeq" id="WP_386418437.1">
    <property type="nucleotide sequence ID" value="NZ_JBHSZO010000055.1"/>
</dbReference>
<dbReference type="InterPro" id="IPR000209">
    <property type="entry name" value="Peptidase_S8/S53_dom"/>
</dbReference>
<dbReference type="PANTHER" id="PTHR43806:SF65">
    <property type="entry name" value="SERINE PROTEASE APRX"/>
    <property type="match status" value="1"/>
</dbReference>
<dbReference type="EMBL" id="JBHSZO010000055">
    <property type="protein sequence ID" value="MFC7221226.1"/>
    <property type="molecule type" value="Genomic_DNA"/>
</dbReference>
<dbReference type="InterPro" id="IPR046450">
    <property type="entry name" value="PA_dom_sf"/>
</dbReference>
<evidence type="ECO:0000313" key="10">
    <source>
        <dbReference type="Proteomes" id="UP001596413"/>
    </source>
</evidence>
<dbReference type="InterPro" id="IPR015500">
    <property type="entry name" value="Peptidase_S8_subtilisin-rel"/>
</dbReference>
<dbReference type="PROSITE" id="PS00136">
    <property type="entry name" value="SUBTILASE_ASP"/>
    <property type="match status" value="1"/>
</dbReference>
<keyword evidence="2 5" id="KW-0645">Protease</keyword>
<keyword evidence="7" id="KW-0732">Signal</keyword>
<feature type="chain" id="PRO_5047029601" evidence="7">
    <location>
        <begin position="28"/>
        <end position="1268"/>
    </location>
</feature>
<dbReference type="InterPro" id="IPR023827">
    <property type="entry name" value="Peptidase_S8_Asp-AS"/>
</dbReference>
<dbReference type="PANTHER" id="PTHR43806">
    <property type="entry name" value="PEPTIDASE S8"/>
    <property type="match status" value="1"/>
</dbReference>